<feature type="compositionally biased region" description="Polar residues" evidence="1">
    <location>
        <begin position="34"/>
        <end position="50"/>
    </location>
</feature>
<dbReference type="PROSITE" id="PS50181">
    <property type="entry name" value="FBOX"/>
    <property type="match status" value="1"/>
</dbReference>
<dbReference type="InterPro" id="IPR036047">
    <property type="entry name" value="F-box-like_dom_sf"/>
</dbReference>
<dbReference type="AlphaFoldDB" id="A0A8H2Y2E4"/>
<dbReference type="SUPFAM" id="SSF81383">
    <property type="entry name" value="F-box domain"/>
    <property type="match status" value="1"/>
</dbReference>
<feature type="domain" description="F-box" evidence="2">
    <location>
        <begin position="88"/>
        <end position="137"/>
    </location>
</feature>
<evidence type="ECO:0000259" key="2">
    <source>
        <dbReference type="PROSITE" id="PS50181"/>
    </source>
</evidence>
<proteinExistence type="predicted"/>
<evidence type="ECO:0000256" key="1">
    <source>
        <dbReference type="SAM" id="MobiDB-lite"/>
    </source>
</evidence>
<sequence>MGLWTPSAFFSSTAIYTYDCTGLSEDPSRKRRMNQSTNLGPVSLNHNYNDNTKDEGELRGRKSPNPSPRKASRCEISLLDDPVQSPLEKIFFDLPLELLVEVATYLRPLDIIKLARVNTTIRALLMRRSAACIWRTVLRTANALPPISSELPEPLLAALLFLAECTICSRYTDETVDFFLQVKLCSECRDTELILITDIGFVNSKLLHTSISKGASVGSIRSARLLSKWFKIWTKRRPIKERLSRKERRQVTNARVADIEARVYGMGYQFFEVQQFRALQPRKWPWELFLPHLLHHLETERKRKRCLIRQPTLDGVLLRIQNRLRPVVCIQVQSDADDQASLLLSDSNNSIRGPVNSYTNSLDNNMTLPSFPHKTDILLICAEVRAMMEAQTPWDAFELEIQTMDSNIEHAAQAWRDVLELTLLNLLPTDTQPAEIEGFKYKLILGTSEDARPLDLLSVECRKLLRADSIFCMQPEFGSLNGGGLLYYPEDFQGQFMMRNRPKLRYHYLAAKIASALLCVIGYPDASHIAMNTTARLYQCGRCDDKPIFYLWAELLQHYMRNSRANQTTNYSLAGFWSPAPEATDLDMSMHDVDSVYSNKPLVQLVDEAAYIPDLTILSNPENFVCLVCLAANGPTDTYMSAENIQYYFQNAHLIDEPIEGAHYVRTSAVSDLSPIYQQ</sequence>
<dbReference type="EMBL" id="CAJMWT010002303">
    <property type="protein sequence ID" value="CAE6439162.1"/>
    <property type="molecule type" value="Genomic_DNA"/>
</dbReference>
<organism evidence="3 4">
    <name type="scientific">Rhizoctonia solani</name>
    <dbReference type="NCBI Taxonomy" id="456999"/>
    <lineage>
        <taxon>Eukaryota</taxon>
        <taxon>Fungi</taxon>
        <taxon>Dikarya</taxon>
        <taxon>Basidiomycota</taxon>
        <taxon>Agaricomycotina</taxon>
        <taxon>Agaricomycetes</taxon>
        <taxon>Cantharellales</taxon>
        <taxon>Ceratobasidiaceae</taxon>
        <taxon>Rhizoctonia</taxon>
    </lineage>
</organism>
<reference evidence="3" key="1">
    <citation type="submission" date="2021-01" db="EMBL/GenBank/DDBJ databases">
        <authorList>
            <person name="Kaushik A."/>
        </authorList>
    </citation>
    <scope>NUCLEOTIDE SEQUENCE</scope>
    <source>
        <strain evidence="3">AG2-2IIIB</strain>
    </source>
</reference>
<protein>
    <recommendedName>
        <fullName evidence="2">F-box domain-containing protein</fullName>
    </recommendedName>
</protein>
<comment type="caution">
    <text evidence="3">The sequence shown here is derived from an EMBL/GenBank/DDBJ whole genome shotgun (WGS) entry which is preliminary data.</text>
</comment>
<dbReference type="InterPro" id="IPR001810">
    <property type="entry name" value="F-box_dom"/>
</dbReference>
<feature type="compositionally biased region" description="Basic and acidic residues" evidence="1">
    <location>
        <begin position="51"/>
        <end position="60"/>
    </location>
</feature>
<dbReference type="CDD" id="cd09917">
    <property type="entry name" value="F-box_SF"/>
    <property type="match status" value="1"/>
</dbReference>
<feature type="region of interest" description="Disordered" evidence="1">
    <location>
        <begin position="26"/>
        <end position="71"/>
    </location>
</feature>
<dbReference type="Proteomes" id="UP000663843">
    <property type="component" value="Unassembled WGS sequence"/>
</dbReference>
<evidence type="ECO:0000313" key="4">
    <source>
        <dbReference type="Proteomes" id="UP000663843"/>
    </source>
</evidence>
<accession>A0A8H2Y2E4</accession>
<name>A0A8H2Y2E4_9AGAM</name>
<gene>
    <name evidence="3" type="ORF">RDB_LOCUS73205</name>
</gene>
<evidence type="ECO:0000313" key="3">
    <source>
        <dbReference type="EMBL" id="CAE6439162.1"/>
    </source>
</evidence>